<organism evidence="3 4">
    <name type="scientific">Saponaria officinalis</name>
    <name type="common">Common soapwort</name>
    <name type="synonym">Lychnis saponaria</name>
    <dbReference type="NCBI Taxonomy" id="3572"/>
    <lineage>
        <taxon>Eukaryota</taxon>
        <taxon>Viridiplantae</taxon>
        <taxon>Streptophyta</taxon>
        <taxon>Embryophyta</taxon>
        <taxon>Tracheophyta</taxon>
        <taxon>Spermatophyta</taxon>
        <taxon>Magnoliopsida</taxon>
        <taxon>eudicotyledons</taxon>
        <taxon>Gunneridae</taxon>
        <taxon>Pentapetalae</taxon>
        <taxon>Caryophyllales</taxon>
        <taxon>Caryophyllaceae</taxon>
        <taxon>Caryophylleae</taxon>
        <taxon>Saponaria</taxon>
    </lineage>
</organism>
<keyword evidence="2" id="KW-1133">Transmembrane helix</keyword>
<dbReference type="Proteomes" id="UP001443914">
    <property type="component" value="Unassembled WGS sequence"/>
</dbReference>
<dbReference type="AlphaFoldDB" id="A0AAW1H9Q5"/>
<keyword evidence="2" id="KW-0812">Transmembrane</keyword>
<evidence type="ECO:0000256" key="2">
    <source>
        <dbReference type="SAM" id="Phobius"/>
    </source>
</evidence>
<dbReference type="InterPro" id="IPR034571">
    <property type="entry name" value="APEM9"/>
</dbReference>
<feature type="transmembrane region" description="Helical" evidence="2">
    <location>
        <begin position="280"/>
        <end position="301"/>
    </location>
</feature>
<keyword evidence="2" id="KW-0472">Membrane</keyword>
<name>A0AAW1H9Q5_SAPOF</name>
<accession>A0AAW1H9Q5</accession>
<gene>
    <name evidence="3" type="ORF">RND81_12G125700</name>
</gene>
<dbReference type="EMBL" id="JBDFQZ010000012">
    <property type="protein sequence ID" value="KAK9672802.1"/>
    <property type="molecule type" value="Genomic_DNA"/>
</dbReference>
<evidence type="ECO:0000313" key="3">
    <source>
        <dbReference type="EMBL" id="KAK9672802.1"/>
    </source>
</evidence>
<dbReference type="PANTHER" id="PTHR36361">
    <property type="entry name" value="PROTEIN APEM9"/>
    <property type="match status" value="1"/>
</dbReference>
<sequence>MEEFNPRKITASSPNSVTWDEIDLAERYLVCGMFDNAADLASSILTRMHDDIFANATTEFADMLESAAMVLVQSWRECGRTSDLMNELQHYFRSVTEIPVQVILHSGRIQVSSGNPSGLRKFFEEFLAKWQFQNERYFAFTSSNLQENDQAECDTQSTLEVVEYLEVVEFYALTLLAGVLNDVDHAIIWIEKAQLPEEARQDLLRRLLSLNHLKSTSSKNGALSSPLAEEPESHPSSLKEVKESDKLETVLSTRGQRGMDGLKQSIWSRLQNITTRYSSYLAVSNGRVLFGCLIFLICYFFRKKRETIKRVVQSRALALKQAIVDLWQLAFSYQVNPLAAVQSLPAPSANRTR</sequence>
<reference evidence="3" key="1">
    <citation type="submission" date="2024-03" db="EMBL/GenBank/DDBJ databases">
        <title>WGS assembly of Saponaria officinalis var. Norfolk2.</title>
        <authorList>
            <person name="Jenkins J."/>
            <person name="Shu S."/>
            <person name="Grimwood J."/>
            <person name="Barry K."/>
            <person name="Goodstein D."/>
            <person name="Schmutz J."/>
            <person name="Leebens-Mack J."/>
            <person name="Osbourn A."/>
        </authorList>
    </citation>
    <scope>NUCLEOTIDE SEQUENCE [LARGE SCALE GENOMIC DNA]</scope>
    <source>
        <strain evidence="3">JIC</strain>
    </source>
</reference>
<dbReference type="PANTHER" id="PTHR36361:SF1">
    <property type="entry name" value="PROTEIN APEM9"/>
    <property type="match status" value="1"/>
</dbReference>
<evidence type="ECO:0000256" key="1">
    <source>
        <dbReference type="SAM" id="MobiDB-lite"/>
    </source>
</evidence>
<evidence type="ECO:0000313" key="4">
    <source>
        <dbReference type="Proteomes" id="UP001443914"/>
    </source>
</evidence>
<proteinExistence type="predicted"/>
<comment type="caution">
    <text evidence="3">The sequence shown here is derived from an EMBL/GenBank/DDBJ whole genome shotgun (WGS) entry which is preliminary data.</text>
</comment>
<keyword evidence="4" id="KW-1185">Reference proteome</keyword>
<feature type="region of interest" description="Disordered" evidence="1">
    <location>
        <begin position="216"/>
        <end position="239"/>
    </location>
</feature>
<evidence type="ECO:0008006" key="5">
    <source>
        <dbReference type="Google" id="ProtNLM"/>
    </source>
</evidence>
<protein>
    <recommendedName>
        <fullName evidence="5">Protein APEM9</fullName>
    </recommendedName>
</protein>
<dbReference type="GO" id="GO:0015919">
    <property type="term" value="P:peroxisomal membrane transport"/>
    <property type="evidence" value="ECO:0007669"/>
    <property type="project" value="InterPro"/>
</dbReference>